<dbReference type="GO" id="GO:0017056">
    <property type="term" value="F:structural constituent of nuclear pore"/>
    <property type="evidence" value="ECO:0007669"/>
    <property type="project" value="TreeGrafter"/>
</dbReference>
<feature type="coiled-coil region" evidence="1">
    <location>
        <begin position="274"/>
        <end position="301"/>
    </location>
</feature>
<dbReference type="PANTHER" id="PTHR18898:SF2">
    <property type="entry name" value="NUCLEOPROTEIN TPR"/>
    <property type="match status" value="1"/>
</dbReference>
<dbReference type="InterPro" id="IPR057577">
    <property type="entry name" value="Nucleoprot-TPR/MLP1_dom"/>
</dbReference>
<sequence length="357" mass="40641">MEMTPTGITLNDQQRDRIAGLLALEVQELSSIFLQLQDATQAAAASNKLFQQLDARATQLAGADSWKVEAEEAKASLTTEKINYEQRLQQQETKNNAFKSQLTITRQKLQAKTKEAEESAAKKSELEAQLSNQHSGSMHANVELEASKARIEALEGEKRELVAAFDRKVGELEEMNKDYQAMSTRYQELRKESSKLESEAREAKAADMSRKLHTQSVEQELELLKQRAEWTNSELKAKSTEFASFRTDKSAQILKLQSDLDQSRMEATSAKQSNTFHERRVQELQTKLDESNKLAKDLDEKKLIQEEQFRTEIETQRRLGELWEREAKDTKGRIADLEGIHNTSVVLMHCVVFCKGC</sequence>
<dbReference type="Proteomes" id="UP000707451">
    <property type="component" value="Unassembled WGS sequence"/>
</dbReference>
<name>A0A9P8BQF0_9FUNG</name>
<comment type="caution">
    <text evidence="4">The sequence shown here is derived from an EMBL/GenBank/DDBJ whole genome shotgun (WGS) entry which is preliminary data.</text>
</comment>
<proteinExistence type="predicted"/>
<evidence type="ECO:0000256" key="2">
    <source>
        <dbReference type="SAM" id="MobiDB-lite"/>
    </source>
</evidence>
<feature type="compositionally biased region" description="Polar residues" evidence="2">
    <location>
        <begin position="129"/>
        <end position="138"/>
    </location>
</feature>
<feature type="region of interest" description="Disordered" evidence="2">
    <location>
        <begin position="114"/>
        <end position="138"/>
    </location>
</feature>
<dbReference type="AlphaFoldDB" id="A0A9P8BQF0"/>
<evidence type="ECO:0000313" key="4">
    <source>
        <dbReference type="EMBL" id="KAG9064300.1"/>
    </source>
</evidence>
<evidence type="ECO:0000259" key="3">
    <source>
        <dbReference type="Pfam" id="PF25481"/>
    </source>
</evidence>
<dbReference type="PANTHER" id="PTHR18898">
    <property type="entry name" value="NUCLEOPROTEIN TPR-RELATED"/>
    <property type="match status" value="1"/>
</dbReference>
<dbReference type="OrthoDB" id="343070at2759"/>
<feature type="compositionally biased region" description="Basic and acidic residues" evidence="2">
    <location>
        <begin position="114"/>
        <end position="126"/>
    </location>
</feature>
<dbReference type="Pfam" id="PF25481">
    <property type="entry name" value="Nucleoprot-TPR"/>
    <property type="match status" value="1"/>
</dbReference>
<evidence type="ECO:0000256" key="1">
    <source>
        <dbReference type="SAM" id="Coils"/>
    </source>
</evidence>
<dbReference type="GO" id="GO:0005643">
    <property type="term" value="C:nuclear pore"/>
    <property type="evidence" value="ECO:0007669"/>
    <property type="project" value="TreeGrafter"/>
</dbReference>
<dbReference type="GO" id="GO:0006406">
    <property type="term" value="P:mRNA export from nucleus"/>
    <property type="evidence" value="ECO:0007669"/>
    <property type="project" value="TreeGrafter"/>
</dbReference>
<keyword evidence="1" id="KW-0175">Coiled coil</keyword>
<feature type="domain" description="Nucleoprotein TPR/MPL1" evidence="3">
    <location>
        <begin position="207"/>
        <end position="284"/>
    </location>
</feature>
<gene>
    <name evidence="4" type="ORF">KI688_003488</name>
</gene>
<protein>
    <recommendedName>
        <fullName evidence="3">Nucleoprotein TPR/MPL1 domain-containing protein</fullName>
    </recommendedName>
</protein>
<evidence type="ECO:0000313" key="5">
    <source>
        <dbReference type="Proteomes" id="UP000707451"/>
    </source>
</evidence>
<reference evidence="4" key="1">
    <citation type="submission" date="2021-06" db="EMBL/GenBank/DDBJ databases">
        <title>Genome Sequence of Mortierella hyaline Strain SCG-10, a Cold-Adapted, Nitrate-Reducing Fungus Isolated from Soil in Minnesota, USA.</title>
        <authorList>
            <person name="Aldossari N."/>
        </authorList>
    </citation>
    <scope>NUCLEOTIDE SEQUENCE</scope>
    <source>
        <strain evidence="4">SCG-10</strain>
    </source>
</reference>
<organism evidence="4 5">
    <name type="scientific">Linnemannia hyalina</name>
    <dbReference type="NCBI Taxonomy" id="64524"/>
    <lineage>
        <taxon>Eukaryota</taxon>
        <taxon>Fungi</taxon>
        <taxon>Fungi incertae sedis</taxon>
        <taxon>Mucoromycota</taxon>
        <taxon>Mortierellomycotina</taxon>
        <taxon>Mortierellomycetes</taxon>
        <taxon>Mortierellales</taxon>
        <taxon>Mortierellaceae</taxon>
        <taxon>Linnemannia</taxon>
    </lineage>
</organism>
<accession>A0A9P8BQF0</accession>
<dbReference type="EMBL" id="JAHRHY010000014">
    <property type="protein sequence ID" value="KAG9064300.1"/>
    <property type="molecule type" value="Genomic_DNA"/>
</dbReference>
<keyword evidence="5" id="KW-1185">Reference proteome</keyword>